<gene>
    <name evidence="4" type="ORF">LTRI10_LOCUS38550</name>
</gene>
<reference evidence="4 5" key="1">
    <citation type="submission" date="2024-04" db="EMBL/GenBank/DDBJ databases">
        <authorList>
            <person name="Fracassetti M."/>
        </authorList>
    </citation>
    <scope>NUCLEOTIDE SEQUENCE [LARGE SCALE GENOMIC DNA]</scope>
</reference>
<dbReference type="GO" id="GO:0008270">
    <property type="term" value="F:zinc ion binding"/>
    <property type="evidence" value="ECO:0007669"/>
    <property type="project" value="UniProtKB-KW"/>
</dbReference>
<evidence type="ECO:0000313" key="4">
    <source>
        <dbReference type="EMBL" id="CAL1398313.1"/>
    </source>
</evidence>
<dbReference type="EMBL" id="OZ034819">
    <property type="protein sequence ID" value="CAL1398313.1"/>
    <property type="molecule type" value="Genomic_DNA"/>
</dbReference>
<feature type="domain" description="CCHC-type" evidence="3">
    <location>
        <begin position="208"/>
        <end position="223"/>
    </location>
</feature>
<organism evidence="4 5">
    <name type="scientific">Linum trigynum</name>
    <dbReference type="NCBI Taxonomy" id="586398"/>
    <lineage>
        <taxon>Eukaryota</taxon>
        <taxon>Viridiplantae</taxon>
        <taxon>Streptophyta</taxon>
        <taxon>Embryophyta</taxon>
        <taxon>Tracheophyta</taxon>
        <taxon>Spermatophyta</taxon>
        <taxon>Magnoliopsida</taxon>
        <taxon>eudicotyledons</taxon>
        <taxon>Gunneridae</taxon>
        <taxon>Pentapetalae</taxon>
        <taxon>rosids</taxon>
        <taxon>fabids</taxon>
        <taxon>Malpighiales</taxon>
        <taxon>Linaceae</taxon>
        <taxon>Linum</taxon>
    </lineage>
</organism>
<sequence>MAEEIVEKLSGIDLTEDEEALICIDESVTSEGVEEAIKELGVAGKVVSGRFPSEKILKRILSEAWKLRREFDVQVTKSNILRIQLYCYEDKNKILYGGPWHLERQLLIFKEIPPDLDLERIDFSTADFWIRIRKLPLKLRNDQMAKRIGNMFGALIRWDELHSSVSSDYMRIRVSLSITKPLRRVVKLQGAEGQASFRVGYERLPIYCFRCGIFGHLKKSCTNGMDPNGKDEDPYGPWLRADSPLRKIPLEEKGKQQRLTKLWEEVKAAKSEKEKMAKETIVADKALCVYEDLSRETREARVKDKDREESQKNDNKGKDSVLDLPTTEQAEANEKEDRRVDSEQGEQGHLPQLSFQMGQKGVDRRKWMRLARKHPANGEQDQIQSAMGKRGAPEAMDVDEIPVVEKRPRGITINDEDGEVADLAEEQGRRA</sequence>
<dbReference type="InterPro" id="IPR001878">
    <property type="entry name" value="Znf_CCHC"/>
</dbReference>
<proteinExistence type="predicted"/>
<evidence type="ECO:0000259" key="3">
    <source>
        <dbReference type="PROSITE" id="PS50158"/>
    </source>
</evidence>
<dbReference type="InterPro" id="IPR025558">
    <property type="entry name" value="DUF4283"/>
</dbReference>
<feature type="region of interest" description="Disordered" evidence="2">
    <location>
        <begin position="298"/>
        <end position="410"/>
    </location>
</feature>
<protein>
    <recommendedName>
        <fullName evidence="3">CCHC-type domain-containing protein</fullName>
    </recommendedName>
</protein>
<accession>A0AAV2FJ79</accession>
<dbReference type="PANTHER" id="PTHR31286">
    <property type="entry name" value="GLYCINE-RICH CELL WALL STRUCTURAL PROTEIN 1.8-LIKE"/>
    <property type="match status" value="1"/>
</dbReference>
<dbReference type="GO" id="GO:0003676">
    <property type="term" value="F:nucleic acid binding"/>
    <property type="evidence" value="ECO:0007669"/>
    <property type="project" value="InterPro"/>
</dbReference>
<dbReference type="AlphaFoldDB" id="A0AAV2FJ79"/>
<dbReference type="Pfam" id="PF14392">
    <property type="entry name" value="zf-CCHC_4"/>
    <property type="match status" value="1"/>
</dbReference>
<dbReference type="PROSITE" id="PS50158">
    <property type="entry name" value="ZF_CCHC"/>
    <property type="match status" value="1"/>
</dbReference>
<dbReference type="Proteomes" id="UP001497516">
    <property type="component" value="Chromosome 6"/>
</dbReference>
<keyword evidence="1" id="KW-0862">Zinc</keyword>
<keyword evidence="5" id="KW-1185">Reference proteome</keyword>
<dbReference type="InterPro" id="IPR025836">
    <property type="entry name" value="Zn_knuckle_CX2CX4HX4C"/>
</dbReference>
<feature type="compositionally biased region" description="Basic and acidic residues" evidence="2">
    <location>
        <begin position="332"/>
        <end position="342"/>
    </location>
</feature>
<feature type="compositionally biased region" description="Basic residues" evidence="2">
    <location>
        <begin position="366"/>
        <end position="375"/>
    </location>
</feature>
<keyword evidence="1" id="KW-0479">Metal-binding</keyword>
<evidence type="ECO:0000256" key="2">
    <source>
        <dbReference type="SAM" id="MobiDB-lite"/>
    </source>
</evidence>
<evidence type="ECO:0000256" key="1">
    <source>
        <dbReference type="PROSITE-ProRule" id="PRU00047"/>
    </source>
</evidence>
<dbReference type="PANTHER" id="PTHR31286:SF167">
    <property type="entry name" value="OS09G0268800 PROTEIN"/>
    <property type="match status" value="1"/>
</dbReference>
<feature type="compositionally biased region" description="Basic and acidic residues" evidence="2">
    <location>
        <begin position="298"/>
        <end position="321"/>
    </location>
</feature>
<name>A0AAV2FJ79_9ROSI</name>
<evidence type="ECO:0000313" key="5">
    <source>
        <dbReference type="Proteomes" id="UP001497516"/>
    </source>
</evidence>
<dbReference type="Pfam" id="PF14111">
    <property type="entry name" value="DUF4283"/>
    <property type="match status" value="1"/>
</dbReference>
<keyword evidence="1" id="KW-0863">Zinc-finger</keyword>
<dbReference type="InterPro" id="IPR040256">
    <property type="entry name" value="At4g02000-like"/>
</dbReference>